<organism evidence="3 4">
    <name type="scientific">Cocos nucifera</name>
    <name type="common">Coconut palm</name>
    <dbReference type="NCBI Taxonomy" id="13894"/>
    <lineage>
        <taxon>Eukaryota</taxon>
        <taxon>Viridiplantae</taxon>
        <taxon>Streptophyta</taxon>
        <taxon>Embryophyta</taxon>
        <taxon>Tracheophyta</taxon>
        <taxon>Spermatophyta</taxon>
        <taxon>Magnoliopsida</taxon>
        <taxon>Liliopsida</taxon>
        <taxon>Arecaceae</taxon>
        <taxon>Arecoideae</taxon>
        <taxon>Cocoseae</taxon>
        <taxon>Attaleinae</taxon>
        <taxon>Cocos</taxon>
    </lineage>
</organism>
<proteinExistence type="predicted"/>
<dbReference type="SUPFAM" id="SSF81383">
    <property type="entry name" value="F-box domain"/>
    <property type="match status" value="1"/>
</dbReference>
<sequence>MDAFSPDWSDLPKELLAQIASRLPLLSDYLRFTAVCKPWAAARCASRPPFERPWMLPFEQPHHAEDGHLVFLPLANRRPLRLYVPELFHRWICGASRGWLVTVDRRLHMHLVHPFAHSQIPLPVPPSIGMERLYPPQCLRGRSLLKAVLSADPVVDPTSCTIMAINGATGKLTFCRLGDARWTVINDPYGIYSDLVHYNGRFYAATADPTVVVCDLASPVPRTIISASAAGRSGFPNYLVEVDGDLLFVARLRCTVLIEHGEHICRTVKIEVFKLDNETGTWVETKDLGKIALLLTHDQAVPILEEEFPGCKKNFIYFTDLHYNYHAMCRFEEVGLFDLENGALQPFTQKELFSPLYEPSVFMTPVLYPGGEARSPANVAGPSQARDASA</sequence>
<dbReference type="SUPFAM" id="SSF63829">
    <property type="entry name" value="Calcium-dependent phosphotriesterase"/>
    <property type="match status" value="1"/>
</dbReference>
<dbReference type="InterPro" id="IPR050942">
    <property type="entry name" value="F-box_BR-signaling"/>
</dbReference>
<dbReference type="AlphaFoldDB" id="A0A8K0IKU8"/>
<dbReference type="Pfam" id="PF03478">
    <property type="entry name" value="Beta-prop_KIB1-4"/>
    <property type="match status" value="1"/>
</dbReference>
<evidence type="ECO:0000259" key="2">
    <source>
        <dbReference type="Pfam" id="PF12937"/>
    </source>
</evidence>
<reference evidence="3" key="1">
    <citation type="journal article" date="2017" name="Gigascience">
        <title>The genome draft of coconut (Cocos nucifera).</title>
        <authorList>
            <person name="Xiao Y."/>
            <person name="Xu P."/>
            <person name="Fan H."/>
            <person name="Baudouin L."/>
            <person name="Xia W."/>
            <person name="Bocs S."/>
            <person name="Xu J."/>
            <person name="Li Q."/>
            <person name="Guo A."/>
            <person name="Zhou L."/>
            <person name="Li J."/>
            <person name="Wu Y."/>
            <person name="Ma Z."/>
            <person name="Armero A."/>
            <person name="Issali A.E."/>
            <person name="Liu N."/>
            <person name="Peng M."/>
            <person name="Yang Y."/>
        </authorList>
    </citation>
    <scope>NUCLEOTIDE SEQUENCE</scope>
    <source>
        <tissue evidence="3">Spear leaf of Hainan Tall coconut</tissue>
    </source>
</reference>
<reference evidence="3" key="2">
    <citation type="submission" date="2019-07" db="EMBL/GenBank/DDBJ databases">
        <authorList>
            <person name="Yang Y."/>
            <person name="Bocs S."/>
            <person name="Baudouin L."/>
        </authorList>
    </citation>
    <scope>NUCLEOTIDE SEQUENCE</scope>
    <source>
        <tissue evidence="3">Spear leaf of Hainan Tall coconut</tissue>
    </source>
</reference>
<dbReference type="PANTHER" id="PTHR44259">
    <property type="entry name" value="OS07G0183000 PROTEIN-RELATED"/>
    <property type="match status" value="1"/>
</dbReference>
<dbReference type="Gene3D" id="1.20.1280.50">
    <property type="match status" value="1"/>
</dbReference>
<dbReference type="InterPro" id="IPR001810">
    <property type="entry name" value="F-box_dom"/>
</dbReference>
<dbReference type="OrthoDB" id="730018at2759"/>
<evidence type="ECO:0000313" key="3">
    <source>
        <dbReference type="EMBL" id="KAG1361256.1"/>
    </source>
</evidence>
<dbReference type="InterPro" id="IPR036047">
    <property type="entry name" value="F-box-like_dom_sf"/>
</dbReference>
<gene>
    <name evidence="3" type="ORF">COCNU_09G007190</name>
</gene>
<keyword evidence="4" id="KW-1185">Reference proteome</keyword>
<protein>
    <submittedName>
        <fullName evidence="3">F-box protein</fullName>
    </submittedName>
</protein>
<feature type="domain" description="KIB1-4 beta-propeller" evidence="1">
    <location>
        <begin position="73"/>
        <end position="331"/>
    </location>
</feature>
<name>A0A8K0IKU8_COCNU</name>
<feature type="domain" description="F-box" evidence="2">
    <location>
        <begin position="8"/>
        <end position="41"/>
    </location>
</feature>
<comment type="caution">
    <text evidence="3">The sequence shown here is derived from an EMBL/GenBank/DDBJ whole genome shotgun (WGS) entry which is preliminary data.</text>
</comment>
<dbReference type="Proteomes" id="UP000797356">
    <property type="component" value="Chromosome 9"/>
</dbReference>
<dbReference type="Pfam" id="PF12937">
    <property type="entry name" value="F-box-like"/>
    <property type="match status" value="1"/>
</dbReference>
<dbReference type="EMBL" id="CM017880">
    <property type="protein sequence ID" value="KAG1361256.1"/>
    <property type="molecule type" value="Genomic_DNA"/>
</dbReference>
<dbReference type="InterPro" id="IPR005174">
    <property type="entry name" value="KIB1-4_b-propeller"/>
</dbReference>
<accession>A0A8K0IKU8</accession>
<evidence type="ECO:0000313" key="4">
    <source>
        <dbReference type="Proteomes" id="UP000797356"/>
    </source>
</evidence>
<evidence type="ECO:0000259" key="1">
    <source>
        <dbReference type="Pfam" id="PF03478"/>
    </source>
</evidence>